<dbReference type="AlphaFoldDB" id="A0A5A5TK98"/>
<dbReference type="EMBL" id="BIXY01000247">
    <property type="protein sequence ID" value="GCF12061.1"/>
    <property type="molecule type" value="Genomic_DNA"/>
</dbReference>
<sequence length="76" mass="7835">MRPQAGDALLVLPFLLAFSSCTRPQGLGLPEDEASILVSTVSTVSTILRTRLLPSTARAGAGFADSVAQQQGPLPA</sequence>
<reference evidence="1 2" key="1">
    <citation type="submission" date="2019-01" db="EMBL/GenBank/DDBJ databases">
        <title>Draft genome sequence of Dictyobacter sp. Uno17.</title>
        <authorList>
            <person name="Wang C.M."/>
            <person name="Zheng Y."/>
            <person name="Sakai Y."/>
            <person name="Abe K."/>
            <person name="Yokota A."/>
            <person name="Yabe S."/>
        </authorList>
    </citation>
    <scope>NUCLEOTIDE SEQUENCE [LARGE SCALE GENOMIC DNA]</scope>
    <source>
        <strain evidence="1 2">Uno17</strain>
    </source>
</reference>
<comment type="caution">
    <text evidence="1">The sequence shown here is derived from an EMBL/GenBank/DDBJ whole genome shotgun (WGS) entry which is preliminary data.</text>
</comment>
<proteinExistence type="predicted"/>
<gene>
    <name evidence="1" type="ORF">KDI_56250</name>
</gene>
<dbReference type="Proteomes" id="UP000322530">
    <property type="component" value="Unassembled WGS sequence"/>
</dbReference>
<keyword evidence="2" id="KW-1185">Reference proteome</keyword>
<name>A0A5A5TK98_9CHLR</name>
<accession>A0A5A5TK98</accession>
<evidence type="ECO:0000313" key="2">
    <source>
        <dbReference type="Proteomes" id="UP000322530"/>
    </source>
</evidence>
<dbReference type="PROSITE" id="PS51257">
    <property type="entry name" value="PROKAR_LIPOPROTEIN"/>
    <property type="match status" value="1"/>
</dbReference>
<evidence type="ECO:0000313" key="1">
    <source>
        <dbReference type="EMBL" id="GCF12061.1"/>
    </source>
</evidence>
<organism evidence="1 2">
    <name type="scientific">Dictyobacter arantiisoli</name>
    <dbReference type="NCBI Taxonomy" id="2014874"/>
    <lineage>
        <taxon>Bacteria</taxon>
        <taxon>Bacillati</taxon>
        <taxon>Chloroflexota</taxon>
        <taxon>Ktedonobacteria</taxon>
        <taxon>Ktedonobacterales</taxon>
        <taxon>Dictyobacteraceae</taxon>
        <taxon>Dictyobacter</taxon>
    </lineage>
</organism>
<protein>
    <submittedName>
        <fullName evidence="1">Uncharacterized protein</fullName>
    </submittedName>
</protein>